<dbReference type="AlphaFoldDB" id="A0A0C3KJZ4"/>
<reference evidence="1 2" key="1">
    <citation type="submission" date="2014-04" db="EMBL/GenBank/DDBJ databases">
        <authorList>
            <consortium name="DOE Joint Genome Institute"/>
            <person name="Kuo A."/>
            <person name="Kohler A."/>
            <person name="Costa M.D."/>
            <person name="Nagy L.G."/>
            <person name="Floudas D."/>
            <person name="Copeland A."/>
            <person name="Barry K.W."/>
            <person name="Cichocki N."/>
            <person name="Veneault-Fourrey C."/>
            <person name="LaButti K."/>
            <person name="Lindquist E.A."/>
            <person name="Lipzen A."/>
            <person name="Lundell T."/>
            <person name="Morin E."/>
            <person name="Murat C."/>
            <person name="Sun H."/>
            <person name="Tunlid A."/>
            <person name="Henrissat B."/>
            <person name="Grigoriev I.V."/>
            <person name="Hibbett D.S."/>
            <person name="Martin F."/>
            <person name="Nordberg H.P."/>
            <person name="Cantor M.N."/>
            <person name="Hua S.X."/>
        </authorList>
    </citation>
    <scope>NUCLEOTIDE SEQUENCE [LARGE SCALE GENOMIC DNA]</scope>
    <source>
        <strain evidence="1 2">Marx 270</strain>
    </source>
</reference>
<evidence type="ECO:0000313" key="2">
    <source>
        <dbReference type="Proteomes" id="UP000054217"/>
    </source>
</evidence>
<dbReference type="HOGENOM" id="CLU_1741321_0_0_1"/>
<accession>A0A0C3KJZ4</accession>
<dbReference type="InParanoid" id="A0A0C3KJZ4"/>
<proteinExistence type="predicted"/>
<protein>
    <submittedName>
        <fullName evidence="1">Uncharacterized protein</fullName>
    </submittedName>
</protein>
<reference evidence="2" key="2">
    <citation type="submission" date="2015-01" db="EMBL/GenBank/DDBJ databases">
        <title>Evolutionary Origins and Diversification of the Mycorrhizal Mutualists.</title>
        <authorList>
            <consortium name="DOE Joint Genome Institute"/>
            <consortium name="Mycorrhizal Genomics Consortium"/>
            <person name="Kohler A."/>
            <person name="Kuo A."/>
            <person name="Nagy L.G."/>
            <person name="Floudas D."/>
            <person name="Copeland A."/>
            <person name="Barry K.W."/>
            <person name="Cichocki N."/>
            <person name="Veneault-Fourrey C."/>
            <person name="LaButti K."/>
            <person name="Lindquist E.A."/>
            <person name="Lipzen A."/>
            <person name="Lundell T."/>
            <person name="Morin E."/>
            <person name="Murat C."/>
            <person name="Riley R."/>
            <person name="Ohm R."/>
            <person name="Sun H."/>
            <person name="Tunlid A."/>
            <person name="Henrissat B."/>
            <person name="Grigoriev I.V."/>
            <person name="Hibbett D.S."/>
            <person name="Martin F."/>
        </authorList>
    </citation>
    <scope>NUCLEOTIDE SEQUENCE [LARGE SCALE GENOMIC DNA]</scope>
    <source>
        <strain evidence="2">Marx 270</strain>
    </source>
</reference>
<evidence type="ECO:0000313" key="1">
    <source>
        <dbReference type="EMBL" id="KIO09902.1"/>
    </source>
</evidence>
<name>A0A0C3KJZ4_PISTI</name>
<gene>
    <name evidence="1" type="ORF">M404DRAFT_219160</name>
</gene>
<dbReference type="EMBL" id="KN831953">
    <property type="protein sequence ID" value="KIO09902.1"/>
    <property type="molecule type" value="Genomic_DNA"/>
</dbReference>
<organism evidence="1 2">
    <name type="scientific">Pisolithus tinctorius Marx 270</name>
    <dbReference type="NCBI Taxonomy" id="870435"/>
    <lineage>
        <taxon>Eukaryota</taxon>
        <taxon>Fungi</taxon>
        <taxon>Dikarya</taxon>
        <taxon>Basidiomycota</taxon>
        <taxon>Agaricomycotina</taxon>
        <taxon>Agaricomycetes</taxon>
        <taxon>Agaricomycetidae</taxon>
        <taxon>Boletales</taxon>
        <taxon>Sclerodermatineae</taxon>
        <taxon>Pisolithaceae</taxon>
        <taxon>Pisolithus</taxon>
    </lineage>
</organism>
<dbReference type="Proteomes" id="UP000054217">
    <property type="component" value="Unassembled WGS sequence"/>
</dbReference>
<sequence length="150" mass="16441">MLTMAGSQDSKHARFSSFKAASSMDLIVSASCRVSGNISITQSFQKHELNSDTKHFRMMDVWTYSLVIESLCYDGAPLVSDESEWYRGGGKIDSSAGLRGHSSIDAVSYVVNAIPSQSSVFYASKKKTRPTVHDVTLPRTLMSNTGYLSQ</sequence>
<keyword evidence="2" id="KW-1185">Reference proteome</keyword>